<sequence>MGPLPAMRVVRAKPSENAGIDYFGPLTVREGDKTEKAYGLIITCMITRLIRIEIVMDMSTTKLLLAFRRFIARRGVPRRIISDNGPSFILGEEILRRAVQTVTSDGCFLSNMSRKGIEWTTITPYAPWQGAVYE</sequence>
<protein>
    <submittedName>
        <fullName evidence="3">Integrase catalytic domain-containing protein</fullName>
    </submittedName>
</protein>
<proteinExistence type="predicted"/>
<organism evidence="2 3">
    <name type="scientific">Haemonchus contortus</name>
    <name type="common">Barber pole worm</name>
    <dbReference type="NCBI Taxonomy" id="6289"/>
    <lineage>
        <taxon>Eukaryota</taxon>
        <taxon>Metazoa</taxon>
        <taxon>Ecdysozoa</taxon>
        <taxon>Nematoda</taxon>
        <taxon>Chromadorea</taxon>
        <taxon>Rhabditida</taxon>
        <taxon>Rhabditina</taxon>
        <taxon>Rhabditomorpha</taxon>
        <taxon>Strongyloidea</taxon>
        <taxon>Trichostrongylidae</taxon>
        <taxon>Haemonchus</taxon>
    </lineage>
</organism>
<dbReference type="InterPro" id="IPR012337">
    <property type="entry name" value="RNaseH-like_sf"/>
</dbReference>
<dbReference type="GO" id="GO:0015074">
    <property type="term" value="P:DNA integration"/>
    <property type="evidence" value="ECO:0007669"/>
    <property type="project" value="InterPro"/>
</dbReference>
<dbReference type="PROSITE" id="PS50994">
    <property type="entry name" value="INTEGRASE"/>
    <property type="match status" value="1"/>
</dbReference>
<feature type="domain" description="Integrase catalytic" evidence="1">
    <location>
        <begin position="10"/>
        <end position="134"/>
    </location>
</feature>
<dbReference type="InterPro" id="IPR036397">
    <property type="entry name" value="RNaseH_sf"/>
</dbReference>
<evidence type="ECO:0000259" key="1">
    <source>
        <dbReference type="PROSITE" id="PS50994"/>
    </source>
</evidence>
<dbReference type="OrthoDB" id="5866088at2759"/>
<dbReference type="WBParaSite" id="HCON_00172610-00001">
    <property type="protein sequence ID" value="HCON_00172610-00001"/>
    <property type="gene ID" value="HCON_00172610"/>
</dbReference>
<accession>A0A7I4Z1D4</accession>
<dbReference type="PANTHER" id="PTHR47331">
    <property type="entry name" value="PHD-TYPE DOMAIN-CONTAINING PROTEIN"/>
    <property type="match status" value="1"/>
</dbReference>
<reference evidence="3" key="1">
    <citation type="submission" date="2020-12" db="UniProtKB">
        <authorList>
            <consortium name="WormBaseParasite"/>
        </authorList>
    </citation>
    <scope>IDENTIFICATION</scope>
    <source>
        <strain evidence="3">MHco3</strain>
    </source>
</reference>
<dbReference type="GO" id="GO:0003676">
    <property type="term" value="F:nucleic acid binding"/>
    <property type="evidence" value="ECO:0007669"/>
    <property type="project" value="InterPro"/>
</dbReference>
<evidence type="ECO:0000313" key="3">
    <source>
        <dbReference type="WBParaSite" id="HCON_00172610-00001"/>
    </source>
</evidence>
<keyword evidence="2" id="KW-1185">Reference proteome</keyword>
<dbReference type="InterPro" id="IPR001584">
    <property type="entry name" value="Integrase_cat-core"/>
</dbReference>
<dbReference type="PANTHER" id="PTHR47331:SF1">
    <property type="entry name" value="GAG-LIKE PROTEIN"/>
    <property type="match status" value="1"/>
</dbReference>
<name>A0A7I4Z1D4_HAECO</name>
<dbReference type="AlphaFoldDB" id="A0A7I4Z1D4"/>
<evidence type="ECO:0000313" key="2">
    <source>
        <dbReference type="Proteomes" id="UP000025227"/>
    </source>
</evidence>
<dbReference type="Gene3D" id="3.30.420.10">
    <property type="entry name" value="Ribonuclease H-like superfamily/Ribonuclease H"/>
    <property type="match status" value="1"/>
</dbReference>
<dbReference type="SUPFAM" id="SSF53098">
    <property type="entry name" value="Ribonuclease H-like"/>
    <property type="match status" value="1"/>
</dbReference>
<dbReference type="Proteomes" id="UP000025227">
    <property type="component" value="Unplaced"/>
</dbReference>
<dbReference type="OMA" id="TICNRIQ"/>